<evidence type="ECO:0000256" key="1">
    <source>
        <dbReference type="SAM" id="MobiDB-lite"/>
    </source>
</evidence>
<dbReference type="AlphaFoldDB" id="A0A6L2M7S1"/>
<feature type="region of interest" description="Disordered" evidence="1">
    <location>
        <begin position="1"/>
        <end position="33"/>
    </location>
</feature>
<comment type="caution">
    <text evidence="2">The sequence shown here is derived from an EMBL/GenBank/DDBJ whole genome shotgun (WGS) entry which is preliminary data.</text>
</comment>
<protein>
    <submittedName>
        <fullName evidence="2">Uncharacterized protein</fullName>
    </submittedName>
</protein>
<organism evidence="2">
    <name type="scientific">Tanacetum cinerariifolium</name>
    <name type="common">Dalmatian daisy</name>
    <name type="synonym">Chrysanthemum cinerariifolium</name>
    <dbReference type="NCBI Taxonomy" id="118510"/>
    <lineage>
        <taxon>Eukaryota</taxon>
        <taxon>Viridiplantae</taxon>
        <taxon>Streptophyta</taxon>
        <taxon>Embryophyta</taxon>
        <taxon>Tracheophyta</taxon>
        <taxon>Spermatophyta</taxon>
        <taxon>Magnoliopsida</taxon>
        <taxon>eudicotyledons</taxon>
        <taxon>Gunneridae</taxon>
        <taxon>Pentapetalae</taxon>
        <taxon>asterids</taxon>
        <taxon>campanulids</taxon>
        <taxon>Asterales</taxon>
        <taxon>Asteraceae</taxon>
        <taxon>Asteroideae</taxon>
        <taxon>Anthemideae</taxon>
        <taxon>Anthemidinae</taxon>
        <taxon>Tanacetum</taxon>
    </lineage>
</organism>
<sequence>MSQSRSNQRNSSGFSQRNSSGFSQRNSSGFSQRNSSEYSFYACTQDSIDPATKGLFKPGILDTIDEEEHKCTCGKRDYMYVQDYGKCEYTCVHDIEEHQWTNK</sequence>
<dbReference type="EMBL" id="BKCJ010005982">
    <property type="protein sequence ID" value="GEU69700.1"/>
    <property type="molecule type" value="Genomic_DNA"/>
</dbReference>
<evidence type="ECO:0000313" key="2">
    <source>
        <dbReference type="EMBL" id="GEU69700.1"/>
    </source>
</evidence>
<accession>A0A6L2M7S1</accession>
<gene>
    <name evidence="2" type="ORF">Tci_041678</name>
</gene>
<reference evidence="2" key="1">
    <citation type="journal article" date="2019" name="Sci. Rep.">
        <title>Draft genome of Tanacetum cinerariifolium, the natural source of mosquito coil.</title>
        <authorList>
            <person name="Yamashiro T."/>
            <person name="Shiraishi A."/>
            <person name="Satake H."/>
            <person name="Nakayama K."/>
        </authorList>
    </citation>
    <scope>NUCLEOTIDE SEQUENCE</scope>
</reference>
<proteinExistence type="predicted"/>
<name>A0A6L2M7S1_TANCI</name>